<dbReference type="InterPro" id="IPR004087">
    <property type="entry name" value="KH_dom"/>
</dbReference>
<dbReference type="SUPFAM" id="SSF69705">
    <property type="entry name" value="Transcription factor NusA, N-terminal domain"/>
    <property type="match status" value="1"/>
</dbReference>
<dbReference type="InterPro" id="IPR030842">
    <property type="entry name" value="TF_NusA_bacterial"/>
</dbReference>
<dbReference type="Gene3D" id="3.30.300.20">
    <property type="match status" value="2"/>
</dbReference>
<dbReference type="GO" id="GO:0006281">
    <property type="term" value="P:DNA repair"/>
    <property type="evidence" value="ECO:0007669"/>
    <property type="project" value="InterPro"/>
</dbReference>
<dbReference type="CDD" id="cd22529">
    <property type="entry name" value="KH-II_NusA_rpt2"/>
    <property type="match status" value="1"/>
</dbReference>
<dbReference type="InterPro" id="IPR036555">
    <property type="entry name" value="NusA_N_sf"/>
</dbReference>
<dbReference type="InterPro" id="IPR010995">
    <property type="entry name" value="DNA_repair_Rad51/TF_NusA_a-hlx"/>
</dbReference>
<evidence type="ECO:0000256" key="6">
    <source>
        <dbReference type="ARBA" id="ARBA00023163"/>
    </source>
</evidence>
<dbReference type="InterPro" id="IPR013735">
    <property type="entry name" value="TF_NusA_N"/>
</dbReference>
<dbReference type="InterPro" id="IPR003583">
    <property type="entry name" value="Hlx-hairpin-Hlx_DNA-bd_motif"/>
</dbReference>
<dbReference type="GO" id="GO:0006353">
    <property type="term" value="P:DNA-templated transcription termination"/>
    <property type="evidence" value="ECO:0007669"/>
    <property type="project" value="UniProtKB-KW"/>
</dbReference>
<reference evidence="8" key="1">
    <citation type="journal article" date="2015" name="Nature">
        <title>Complex archaea that bridge the gap between prokaryotes and eukaryotes.</title>
        <authorList>
            <person name="Spang A."/>
            <person name="Saw J.H."/>
            <person name="Jorgensen S.L."/>
            <person name="Zaremba-Niedzwiedzka K."/>
            <person name="Martijn J."/>
            <person name="Lind A.E."/>
            <person name="van Eijk R."/>
            <person name="Schleper C."/>
            <person name="Guy L."/>
            <person name="Ettema T.J."/>
        </authorList>
    </citation>
    <scope>NUCLEOTIDE SEQUENCE</scope>
</reference>
<keyword evidence="1" id="KW-0806">Transcription termination</keyword>
<keyword evidence="2" id="KW-0963">Cytoplasm</keyword>
<keyword evidence="6" id="KW-0804">Transcription</keyword>
<dbReference type="SMART" id="SM00316">
    <property type="entry name" value="S1"/>
    <property type="match status" value="1"/>
</dbReference>
<dbReference type="SMART" id="SM00322">
    <property type="entry name" value="KH"/>
    <property type="match status" value="2"/>
</dbReference>
<dbReference type="GO" id="GO:0000166">
    <property type="term" value="F:nucleotide binding"/>
    <property type="evidence" value="ECO:0007669"/>
    <property type="project" value="InterPro"/>
</dbReference>
<dbReference type="GO" id="GO:0005829">
    <property type="term" value="C:cytosol"/>
    <property type="evidence" value="ECO:0007669"/>
    <property type="project" value="TreeGrafter"/>
</dbReference>
<accession>A0A0F9J2K0</accession>
<dbReference type="SUPFAM" id="SSF50249">
    <property type="entry name" value="Nucleic acid-binding proteins"/>
    <property type="match status" value="1"/>
</dbReference>
<dbReference type="GO" id="GO:0003700">
    <property type="term" value="F:DNA-binding transcription factor activity"/>
    <property type="evidence" value="ECO:0007669"/>
    <property type="project" value="InterPro"/>
</dbReference>
<name>A0A0F9J2K0_9ZZZZ</name>
<comment type="caution">
    <text evidence="8">The sequence shown here is derived from an EMBL/GenBank/DDBJ whole genome shotgun (WGS) entry which is preliminary data.</text>
</comment>
<dbReference type="FunFam" id="3.30.300.20:FF:000005">
    <property type="entry name" value="Transcription termination/antitermination protein NusA"/>
    <property type="match status" value="1"/>
</dbReference>
<dbReference type="Pfam" id="PF08529">
    <property type="entry name" value="NusA_N"/>
    <property type="match status" value="1"/>
</dbReference>
<dbReference type="InterPro" id="IPR009019">
    <property type="entry name" value="KH_sf_prok-type"/>
</dbReference>
<dbReference type="Pfam" id="PF14520">
    <property type="entry name" value="HHH_5"/>
    <property type="match status" value="1"/>
</dbReference>
<keyword evidence="3" id="KW-0889">Transcription antitermination</keyword>
<dbReference type="InterPro" id="IPR012340">
    <property type="entry name" value="NA-bd_OB-fold"/>
</dbReference>
<protein>
    <recommendedName>
        <fullName evidence="7">S1 motif domain-containing protein</fullName>
    </recommendedName>
</protein>
<organism evidence="8">
    <name type="scientific">marine sediment metagenome</name>
    <dbReference type="NCBI Taxonomy" id="412755"/>
    <lineage>
        <taxon>unclassified sequences</taxon>
        <taxon>metagenomes</taxon>
        <taxon>ecological metagenomes</taxon>
    </lineage>
</organism>
<evidence type="ECO:0000256" key="1">
    <source>
        <dbReference type="ARBA" id="ARBA00022472"/>
    </source>
</evidence>
<dbReference type="SUPFAM" id="SSF47794">
    <property type="entry name" value="Rad51 N-terminal domain-like"/>
    <property type="match status" value="1"/>
</dbReference>
<evidence type="ECO:0000313" key="8">
    <source>
        <dbReference type="EMBL" id="KKM63919.1"/>
    </source>
</evidence>
<evidence type="ECO:0000256" key="3">
    <source>
        <dbReference type="ARBA" id="ARBA00022814"/>
    </source>
</evidence>
<dbReference type="GO" id="GO:0003677">
    <property type="term" value="F:DNA binding"/>
    <property type="evidence" value="ECO:0007669"/>
    <property type="project" value="InterPro"/>
</dbReference>
<evidence type="ECO:0000256" key="5">
    <source>
        <dbReference type="ARBA" id="ARBA00023015"/>
    </source>
</evidence>
<dbReference type="FunFam" id="3.30.300.20:FF:000002">
    <property type="entry name" value="Transcription termination/antitermination protein NusA"/>
    <property type="match status" value="1"/>
</dbReference>
<dbReference type="SUPFAM" id="SSF54814">
    <property type="entry name" value="Prokaryotic type KH domain (KH-domain type II)"/>
    <property type="match status" value="2"/>
</dbReference>
<dbReference type="SMART" id="SM00278">
    <property type="entry name" value="HhH1"/>
    <property type="match status" value="2"/>
</dbReference>
<proteinExistence type="inferred from homology"/>
<dbReference type="InterPro" id="IPR015946">
    <property type="entry name" value="KH_dom-like_a/b"/>
</dbReference>
<dbReference type="NCBIfam" id="TIGR01953">
    <property type="entry name" value="NusA"/>
    <property type="match status" value="1"/>
</dbReference>
<feature type="domain" description="S1 motif" evidence="7">
    <location>
        <begin position="137"/>
        <end position="201"/>
    </location>
</feature>
<dbReference type="Gene3D" id="3.30.1480.10">
    <property type="entry name" value="NusA, N-terminal domain"/>
    <property type="match status" value="1"/>
</dbReference>
<evidence type="ECO:0000256" key="4">
    <source>
        <dbReference type="ARBA" id="ARBA00022884"/>
    </source>
</evidence>
<dbReference type="PROSITE" id="PS50126">
    <property type="entry name" value="S1"/>
    <property type="match status" value="1"/>
</dbReference>
<dbReference type="CDD" id="cd02134">
    <property type="entry name" value="KH-II_NusA_rpt1"/>
    <property type="match status" value="1"/>
</dbReference>
<dbReference type="InterPro" id="IPR058582">
    <property type="entry name" value="KH_NusA_2nd"/>
</dbReference>
<dbReference type="AlphaFoldDB" id="A0A0F9J2K0"/>
<evidence type="ECO:0000259" key="7">
    <source>
        <dbReference type="PROSITE" id="PS50126"/>
    </source>
</evidence>
<dbReference type="EMBL" id="LAZR01011002">
    <property type="protein sequence ID" value="KKM63919.1"/>
    <property type="molecule type" value="Genomic_DNA"/>
</dbReference>
<dbReference type="GO" id="GO:0003723">
    <property type="term" value="F:RNA binding"/>
    <property type="evidence" value="ECO:0007669"/>
    <property type="project" value="UniProtKB-KW"/>
</dbReference>
<dbReference type="PROSITE" id="PS50084">
    <property type="entry name" value="KH_TYPE_1"/>
    <property type="match status" value="1"/>
</dbReference>
<keyword evidence="4" id="KW-0694">RNA-binding</keyword>
<dbReference type="Pfam" id="PF13184">
    <property type="entry name" value="KH_NusA_1st"/>
    <property type="match status" value="1"/>
</dbReference>
<dbReference type="PANTHER" id="PTHR22648">
    <property type="entry name" value="TRANSCRIPTION TERMINATION FACTOR NUSA"/>
    <property type="match status" value="1"/>
</dbReference>
<dbReference type="CDD" id="cd04455">
    <property type="entry name" value="S1_NusA"/>
    <property type="match status" value="1"/>
</dbReference>
<dbReference type="InterPro" id="IPR010213">
    <property type="entry name" value="TF_NusA"/>
</dbReference>
<dbReference type="Pfam" id="PF26594">
    <property type="entry name" value="KH_NusA_2nd"/>
    <property type="match status" value="1"/>
</dbReference>
<dbReference type="InterPro" id="IPR003029">
    <property type="entry name" value="S1_domain"/>
</dbReference>
<dbReference type="PANTHER" id="PTHR22648:SF0">
    <property type="entry name" value="TRANSCRIPTION TERMINATION_ANTITERMINATION PROTEIN NUSA"/>
    <property type="match status" value="1"/>
</dbReference>
<keyword evidence="5" id="KW-0805">Transcription regulation</keyword>
<evidence type="ECO:0000256" key="2">
    <source>
        <dbReference type="ARBA" id="ARBA00022490"/>
    </source>
</evidence>
<gene>
    <name evidence="8" type="ORF">LCGC14_1506620</name>
</gene>
<dbReference type="InterPro" id="IPR025249">
    <property type="entry name" value="TF_NusA_KH_1st"/>
</dbReference>
<dbReference type="GO" id="GO:0031564">
    <property type="term" value="P:transcription antitermination"/>
    <property type="evidence" value="ECO:0007669"/>
    <property type="project" value="UniProtKB-KW"/>
</dbReference>
<sequence length="417" mass="47378">MQNSEFFFLLERVGRERGLSSEALLKSVEEALTSAYKKKYNQPIEDLKVLLDEKNERLQVLVTKEVVKKVHNPGIEISLQEGKQIDEKVKLGDKIEVETDPLQFSRIAASTGKYVMMQQIVEMEKDLIYEEFKKREGEIISGTVRYRADRFILIDLGKTEGILPKREQLLGRRYRQGERVRAYILRVTREPKGPRIILSQTHPDFLRRLFELEVPEIEEDIVKIRQIKREASRRAKVVVESTEEKVDAVGACVGLRGSRIKAVLRELEDERIDIIRYSEDTATFIKNSLKPAEVVEVKLDESKKQAKVIVTDSQLSLAIGSRGENVKLAAKLTGWQIDIRSLGQIIEETTFLKHLAGVGEKTLISLREAGFLTKKDILRGGVEALCKVKGIGAKTAEKILEETSQANQKPEEPEGEN</sequence>
<dbReference type="HAMAP" id="MF_00945_B">
    <property type="entry name" value="NusA_B"/>
    <property type="match status" value="1"/>
</dbReference>
<dbReference type="Gene3D" id="1.10.150.20">
    <property type="entry name" value="5' to 3' exonuclease, C-terminal subdomain"/>
    <property type="match status" value="1"/>
</dbReference>
<dbReference type="Gene3D" id="2.40.50.140">
    <property type="entry name" value="Nucleic acid-binding proteins"/>
    <property type="match status" value="1"/>
</dbReference>